<evidence type="ECO:0000256" key="4">
    <source>
        <dbReference type="ARBA" id="ARBA00022630"/>
    </source>
</evidence>
<dbReference type="eggNOG" id="COG0196">
    <property type="taxonomic scope" value="Bacteria"/>
</dbReference>
<dbReference type="UniPathway" id="UPA00277">
    <property type="reaction ID" value="UER00407"/>
</dbReference>
<dbReference type="FunFam" id="3.40.50.620:FF:000021">
    <property type="entry name" value="Riboflavin biosynthesis protein"/>
    <property type="match status" value="1"/>
</dbReference>
<dbReference type="InterPro" id="IPR014729">
    <property type="entry name" value="Rossmann-like_a/b/a_fold"/>
</dbReference>
<comment type="similarity">
    <text evidence="2">Belongs to the RibF family.</text>
</comment>
<dbReference type="InterPro" id="IPR004821">
    <property type="entry name" value="Cyt_trans-like"/>
</dbReference>
<keyword evidence="4" id="KW-0285">Flavoprotein</keyword>
<dbReference type="GO" id="GO:0003919">
    <property type="term" value="F:FMN adenylyltransferase activity"/>
    <property type="evidence" value="ECO:0007669"/>
    <property type="project" value="UniProtKB-EC"/>
</dbReference>
<evidence type="ECO:0000313" key="13">
    <source>
        <dbReference type="EMBL" id="KGX84542.1"/>
    </source>
</evidence>
<accession>A0A0A5HLR6</accession>
<evidence type="ECO:0000313" key="14">
    <source>
        <dbReference type="Proteomes" id="UP000030401"/>
    </source>
</evidence>
<dbReference type="SUPFAM" id="SSF52374">
    <property type="entry name" value="Nucleotidylyl transferase"/>
    <property type="match status" value="1"/>
</dbReference>
<keyword evidence="14" id="KW-1185">Reference proteome</keyword>
<dbReference type="GO" id="GO:0005524">
    <property type="term" value="F:ATP binding"/>
    <property type="evidence" value="ECO:0007669"/>
    <property type="project" value="UniProtKB-KW"/>
</dbReference>
<gene>
    <name evidence="13" type="ORF">N784_13210</name>
</gene>
<evidence type="ECO:0000256" key="10">
    <source>
        <dbReference type="ARBA" id="ARBA00022840"/>
    </source>
</evidence>
<dbReference type="InterPro" id="IPR015864">
    <property type="entry name" value="FAD_synthase"/>
</dbReference>
<evidence type="ECO:0000256" key="5">
    <source>
        <dbReference type="ARBA" id="ARBA00022643"/>
    </source>
</evidence>
<protein>
    <recommendedName>
        <fullName evidence="3">FAD synthase</fullName>
        <ecNumber evidence="3">2.7.7.2</ecNumber>
    </recommendedName>
</protein>
<evidence type="ECO:0000256" key="2">
    <source>
        <dbReference type="ARBA" id="ARBA00010214"/>
    </source>
</evidence>
<dbReference type="STRING" id="1385512.N784_13210"/>
<comment type="catalytic activity">
    <reaction evidence="11">
        <text>FMN + ATP + H(+) = FAD + diphosphate</text>
        <dbReference type="Rhea" id="RHEA:17237"/>
        <dbReference type="ChEBI" id="CHEBI:15378"/>
        <dbReference type="ChEBI" id="CHEBI:30616"/>
        <dbReference type="ChEBI" id="CHEBI:33019"/>
        <dbReference type="ChEBI" id="CHEBI:57692"/>
        <dbReference type="ChEBI" id="CHEBI:58210"/>
        <dbReference type="EC" id="2.7.7.2"/>
    </reaction>
</comment>
<proteinExistence type="inferred from homology"/>
<name>A0A0A5HLR6_9BACI</name>
<dbReference type="Gene3D" id="3.40.50.620">
    <property type="entry name" value="HUPs"/>
    <property type="match status" value="1"/>
</dbReference>
<keyword evidence="8" id="KW-0547">Nucleotide-binding</keyword>
<keyword evidence="9" id="KW-0274">FAD</keyword>
<evidence type="ECO:0000256" key="6">
    <source>
        <dbReference type="ARBA" id="ARBA00022679"/>
    </source>
</evidence>
<reference evidence="13 14" key="1">
    <citation type="submission" date="2013-08" db="EMBL/GenBank/DDBJ databases">
        <authorList>
            <person name="Huang J."/>
            <person name="Wang G."/>
        </authorList>
    </citation>
    <scope>NUCLEOTIDE SEQUENCE [LARGE SCALE GENOMIC DNA]</scope>
    <source>
        <strain evidence="13 14">JSM 072002</strain>
    </source>
</reference>
<dbReference type="PANTHER" id="PTHR22749:SF6">
    <property type="entry name" value="RIBOFLAVIN KINASE"/>
    <property type="match status" value="1"/>
</dbReference>
<dbReference type="NCBIfam" id="TIGR00125">
    <property type="entry name" value="cyt_tran_rel"/>
    <property type="match status" value="1"/>
</dbReference>
<comment type="caution">
    <text evidence="13">The sequence shown here is derived from an EMBL/GenBank/DDBJ whole genome shotgun (WGS) entry which is preliminary data.</text>
</comment>
<evidence type="ECO:0000256" key="8">
    <source>
        <dbReference type="ARBA" id="ARBA00022741"/>
    </source>
</evidence>
<evidence type="ECO:0000256" key="1">
    <source>
        <dbReference type="ARBA" id="ARBA00004726"/>
    </source>
</evidence>
<dbReference type="AlphaFoldDB" id="A0A0A5HLR6"/>
<dbReference type="GO" id="GO:0008531">
    <property type="term" value="F:riboflavin kinase activity"/>
    <property type="evidence" value="ECO:0007669"/>
    <property type="project" value="TreeGrafter"/>
</dbReference>
<organism evidence="13 14">
    <name type="scientific">Pontibacillus litoralis JSM 072002</name>
    <dbReference type="NCBI Taxonomy" id="1385512"/>
    <lineage>
        <taxon>Bacteria</taxon>
        <taxon>Bacillati</taxon>
        <taxon>Bacillota</taxon>
        <taxon>Bacilli</taxon>
        <taxon>Bacillales</taxon>
        <taxon>Bacillaceae</taxon>
        <taxon>Pontibacillus</taxon>
    </lineage>
</organism>
<comment type="pathway">
    <text evidence="1">Cofactor biosynthesis; FAD biosynthesis; FAD from FMN: step 1/1.</text>
</comment>
<dbReference type="Proteomes" id="UP000030401">
    <property type="component" value="Unassembled WGS sequence"/>
</dbReference>
<evidence type="ECO:0000256" key="9">
    <source>
        <dbReference type="ARBA" id="ARBA00022827"/>
    </source>
</evidence>
<evidence type="ECO:0000256" key="3">
    <source>
        <dbReference type="ARBA" id="ARBA00012393"/>
    </source>
</evidence>
<dbReference type="Pfam" id="PF06574">
    <property type="entry name" value="FAD_syn"/>
    <property type="match status" value="1"/>
</dbReference>
<dbReference type="GO" id="GO:0009398">
    <property type="term" value="P:FMN biosynthetic process"/>
    <property type="evidence" value="ECO:0007669"/>
    <property type="project" value="TreeGrafter"/>
</dbReference>
<keyword evidence="7" id="KW-0548">Nucleotidyltransferase</keyword>
<dbReference type="GO" id="GO:0009231">
    <property type="term" value="P:riboflavin biosynthetic process"/>
    <property type="evidence" value="ECO:0007669"/>
    <property type="project" value="InterPro"/>
</dbReference>
<dbReference type="InterPro" id="IPR023468">
    <property type="entry name" value="Riboflavin_kinase"/>
</dbReference>
<keyword evidence="10" id="KW-0067">ATP-binding</keyword>
<dbReference type="PANTHER" id="PTHR22749">
    <property type="entry name" value="RIBOFLAVIN KINASE/FMN ADENYLYLTRANSFERASE"/>
    <property type="match status" value="1"/>
</dbReference>
<dbReference type="GO" id="GO:0006747">
    <property type="term" value="P:FAD biosynthetic process"/>
    <property type="evidence" value="ECO:0007669"/>
    <property type="project" value="UniProtKB-UniPathway"/>
</dbReference>
<dbReference type="OrthoDB" id="9803667at2"/>
<sequence length="286" mass="32203">MKKVMIDYPIQKQIQQNSEACVMALGFFDGVHLGHQKIIKAAKKIANQKNLKLAVMTLFPHPSSVIKKGKQIKQYLTPLPVKEAIFEQLGVDLLYMVEFNENVAKIPHYTFVEDYLCGLNCKHAVAGFDYTYGFKGQGDMAQLQVDSKGSFDVTTVSKLEKHEQKVSSTLLRNLLATGRVEKIQDYLGSSYEIRGSMKARGKHVDIQYDRAYALPCPGTYEVTILAGFFKAKGICELNSLQPQGKLTVTLFHDSIIGLYDAVHLQWNNFIADFQMEAFHAQLDVNE</sequence>
<feature type="domain" description="FAD synthetase" evidence="12">
    <location>
        <begin position="15"/>
        <end position="169"/>
    </location>
</feature>
<dbReference type="EC" id="2.7.7.2" evidence="3"/>
<dbReference type="RefSeq" id="WP_052127365.1">
    <property type="nucleotide sequence ID" value="NZ_AVPG01000036.1"/>
</dbReference>
<dbReference type="CDD" id="cd02064">
    <property type="entry name" value="FAD_synthetase_N"/>
    <property type="match status" value="1"/>
</dbReference>
<dbReference type="EMBL" id="AVPG01000036">
    <property type="protein sequence ID" value="KGX84542.1"/>
    <property type="molecule type" value="Genomic_DNA"/>
</dbReference>
<evidence type="ECO:0000259" key="12">
    <source>
        <dbReference type="Pfam" id="PF06574"/>
    </source>
</evidence>
<keyword evidence="5" id="KW-0288">FMN</keyword>
<evidence type="ECO:0000256" key="7">
    <source>
        <dbReference type="ARBA" id="ARBA00022695"/>
    </source>
</evidence>
<evidence type="ECO:0000256" key="11">
    <source>
        <dbReference type="ARBA" id="ARBA00049494"/>
    </source>
</evidence>
<keyword evidence="6" id="KW-0808">Transferase</keyword>